<dbReference type="EMBL" id="JAPDFW010000142">
    <property type="protein sequence ID" value="KAJ5066475.1"/>
    <property type="molecule type" value="Genomic_DNA"/>
</dbReference>
<evidence type="ECO:0000256" key="2">
    <source>
        <dbReference type="SAM" id="SignalP"/>
    </source>
</evidence>
<keyword evidence="2" id="KW-0732">Signal</keyword>
<dbReference type="Proteomes" id="UP001149090">
    <property type="component" value="Unassembled WGS sequence"/>
</dbReference>
<protein>
    <recommendedName>
        <fullName evidence="5">Transmembrane protein</fullName>
    </recommendedName>
</protein>
<feature type="signal peptide" evidence="2">
    <location>
        <begin position="1"/>
        <end position="17"/>
    </location>
</feature>
<evidence type="ECO:0000256" key="1">
    <source>
        <dbReference type="SAM" id="Phobius"/>
    </source>
</evidence>
<evidence type="ECO:0000313" key="3">
    <source>
        <dbReference type="EMBL" id="KAJ5066475.1"/>
    </source>
</evidence>
<keyword evidence="4" id="KW-1185">Reference proteome</keyword>
<keyword evidence="1" id="KW-1133">Transmembrane helix</keyword>
<sequence length="121" mass="12677">MNIKVLFLLVLLGIVASQSMDSTVSALALFYSDEYCTQQIGSAELPAGSCVILSGAQSTGAAMKTNVTTTINYYSDTTDCTGNSIVLDSTANVCYYNGSGSGFIAVQIGVIALLLISFFLF</sequence>
<feature type="transmembrane region" description="Helical" evidence="1">
    <location>
        <begin position="102"/>
        <end position="120"/>
    </location>
</feature>
<evidence type="ECO:0008006" key="5">
    <source>
        <dbReference type="Google" id="ProtNLM"/>
    </source>
</evidence>
<dbReference type="AlphaFoldDB" id="A0A9Q0L627"/>
<comment type="caution">
    <text evidence="3">The sequence shown here is derived from an EMBL/GenBank/DDBJ whole genome shotgun (WGS) entry which is preliminary data.</text>
</comment>
<reference evidence="3" key="1">
    <citation type="submission" date="2022-10" db="EMBL/GenBank/DDBJ databases">
        <title>Novel sulphate-reducing endosymbionts in the free-living metamonad Anaeramoeba.</title>
        <authorList>
            <person name="Jerlstrom-Hultqvist J."/>
            <person name="Cepicka I."/>
            <person name="Gallot-Lavallee L."/>
            <person name="Salas-Leiva D."/>
            <person name="Curtis B.A."/>
            <person name="Zahonova K."/>
            <person name="Pipaliya S."/>
            <person name="Dacks J."/>
            <person name="Roger A.J."/>
        </authorList>
    </citation>
    <scope>NUCLEOTIDE SEQUENCE</scope>
    <source>
        <strain evidence="3">BMAN</strain>
    </source>
</reference>
<accession>A0A9Q0L627</accession>
<keyword evidence="1" id="KW-0812">Transmembrane</keyword>
<evidence type="ECO:0000313" key="4">
    <source>
        <dbReference type="Proteomes" id="UP001149090"/>
    </source>
</evidence>
<name>A0A9Q0L627_ANAIG</name>
<organism evidence="3 4">
    <name type="scientific">Anaeramoeba ignava</name>
    <name type="common">Anaerobic marine amoeba</name>
    <dbReference type="NCBI Taxonomy" id="1746090"/>
    <lineage>
        <taxon>Eukaryota</taxon>
        <taxon>Metamonada</taxon>
        <taxon>Anaeramoebidae</taxon>
        <taxon>Anaeramoeba</taxon>
    </lineage>
</organism>
<gene>
    <name evidence="3" type="ORF">M0811_13588</name>
</gene>
<keyword evidence="1" id="KW-0472">Membrane</keyword>
<proteinExistence type="predicted"/>
<feature type="chain" id="PRO_5040437490" description="Transmembrane protein" evidence="2">
    <location>
        <begin position="18"/>
        <end position="121"/>
    </location>
</feature>